<sequence>MPGEPDLVTQLKALAARVHELEQVRALHELRNRLPRLINEDAWGRVGELFTEDAHLDYGEVGRADGRAAIAEYFAGLPARIEADNPVASGVLVKQFVHGHDVEVGGDRATGVCFFEEKVVFDKETYLVAGRFADEYALVGGRWLFDRITLTPFWVIPYDRGHGR</sequence>
<dbReference type="SUPFAM" id="SSF54427">
    <property type="entry name" value="NTF2-like"/>
    <property type="match status" value="1"/>
</dbReference>
<dbReference type="Gene3D" id="3.10.450.50">
    <property type="match status" value="1"/>
</dbReference>
<feature type="domain" description="SnoaL-like" evidence="1">
    <location>
        <begin position="20"/>
        <end position="148"/>
    </location>
</feature>
<gene>
    <name evidence="2" type="ORF">B0I31_12635</name>
</gene>
<evidence type="ECO:0000259" key="1">
    <source>
        <dbReference type="Pfam" id="PF13577"/>
    </source>
</evidence>
<dbReference type="InterPro" id="IPR037401">
    <property type="entry name" value="SnoaL-like"/>
</dbReference>
<dbReference type="InterPro" id="IPR032710">
    <property type="entry name" value="NTF2-like_dom_sf"/>
</dbReference>
<protein>
    <submittedName>
        <fullName evidence="2">SnoaL-like protein</fullName>
    </submittedName>
</protein>
<keyword evidence="3" id="KW-1185">Reference proteome</keyword>
<name>A0A2P8HIF2_SACCR</name>
<dbReference type="RefSeq" id="WP_181320758.1">
    <property type="nucleotide sequence ID" value="NZ_PYAX01000026.1"/>
</dbReference>
<comment type="caution">
    <text evidence="2">The sequence shown here is derived from an EMBL/GenBank/DDBJ whole genome shotgun (WGS) entry which is preliminary data.</text>
</comment>
<dbReference type="EMBL" id="PYAX01000026">
    <property type="protein sequence ID" value="PSL46004.1"/>
    <property type="molecule type" value="Genomic_DNA"/>
</dbReference>
<proteinExistence type="predicted"/>
<dbReference type="Pfam" id="PF13577">
    <property type="entry name" value="SnoaL_4"/>
    <property type="match status" value="1"/>
</dbReference>
<dbReference type="Proteomes" id="UP000241118">
    <property type="component" value="Unassembled WGS sequence"/>
</dbReference>
<organism evidence="2 3">
    <name type="scientific">Saccharothrix carnea</name>
    <dbReference type="NCBI Taxonomy" id="1280637"/>
    <lineage>
        <taxon>Bacteria</taxon>
        <taxon>Bacillati</taxon>
        <taxon>Actinomycetota</taxon>
        <taxon>Actinomycetes</taxon>
        <taxon>Pseudonocardiales</taxon>
        <taxon>Pseudonocardiaceae</taxon>
        <taxon>Saccharothrix</taxon>
    </lineage>
</organism>
<dbReference type="AlphaFoldDB" id="A0A2P8HIF2"/>
<evidence type="ECO:0000313" key="2">
    <source>
        <dbReference type="EMBL" id="PSL46004.1"/>
    </source>
</evidence>
<evidence type="ECO:0000313" key="3">
    <source>
        <dbReference type="Proteomes" id="UP000241118"/>
    </source>
</evidence>
<accession>A0A2P8HIF2</accession>
<reference evidence="2 3" key="1">
    <citation type="submission" date="2018-03" db="EMBL/GenBank/DDBJ databases">
        <title>Genomic Encyclopedia of Type Strains, Phase III (KMG-III): the genomes of soil and plant-associated and newly described type strains.</title>
        <authorList>
            <person name="Whitman W."/>
        </authorList>
    </citation>
    <scope>NUCLEOTIDE SEQUENCE [LARGE SCALE GENOMIC DNA]</scope>
    <source>
        <strain evidence="2 3">CGMCC 4.7097</strain>
    </source>
</reference>